<proteinExistence type="predicted"/>
<dbReference type="InterPro" id="IPR036774">
    <property type="entry name" value="ERV/ALR_sulphydryl_oxid_sf"/>
</dbReference>
<protein>
    <recommendedName>
        <fullName evidence="2">thiol oxidase</fullName>
        <ecNumber evidence="2">1.8.3.2</ecNumber>
    </recommendedName>
</protein>
<dbReference type="InterPro" id="IPR017905">
    <property type="entry name" value="ERV/ALR_sulphydryl_oxidase"/>
</dbReference>
<keyword evidence="4" id="KW-0274">FAD</keyword>
<evidence type="ECO:0000256" key="1">
    <source>
        <dbReference type="ARBA" id="ARBA00001974"/>
    </source>
</evidence>
<dbReference type="SUPFAM" id="SSF69000">
    <property type="entry name" value="FAD-dependent thiol oxidase"/>
    <property type="match status" value="1"/>
</dbReference>
<dbReference type="Pfam" id="PF04777">
    <property type="entry name" value="Evr1_Alr"/>
    <property type="match status" value="1"/>
</dbReference>
<dbReference type="GO" id="GO:0050660">
    <property type="term" value="F:flavin adenine dinucleotide binding"/>
    <property type="evidence" value="ECO:0007669"/>
    <property type="project" value="TreeGrafter"/>
</dbReference>
<dbReference type="EMBL" id="MN740564">
    <property type="protein sequence ID" value="QHU33875.1"/>
    <property type="molecule type" value="Genomic_DNA"/>
</dbReference>
<evidence type="ECO:0000256" key="5">
    <source>
        <dbReference type="ARBA" id="ARBA00023002"/>
    </source>
</evidence>
<evidence type="ECO:0000256" key="4">
    <source>
        <dbReference type="ARBA" id="ARBA00022827"/>
    </source>
</evidence>
<comment type="cofactor">
    <cofactor evidence="1">
        <name>FAD</name>
        <dbReference type="ChEBI" id="CHEBI:57692"/>
    </cofactor>
</comment>
<evidence type="ECO:0000256" key="3">
    <source>
        <dbReference type="ARBA" id="ARBA00022630"/>
    </source>
</evidence>
<dbReference type="PROSITE" id="PS51324">
    <property type="entry name" value="ERV_ALR"/>
    <property type="match status" value="1"/>
</dbReference>
<evidence type="ECO:0000259" key="7">
    <source>
        <dbReference type="PROSITE" id="PS51324"/>
    </source>
</evidence>
<dbReference type="GO" id="GO:0005739">
    <property type="term" value="C:mitochondrion"/>
    <property type="evidence" value="ECO:0007669"/>
    <property type="project" value="TreeGrafter"/>
</dbReference>
<evidence type="ECO:0000256" key="2">
    <source>
        <dbReference type="ARBA" id="ARBA00012512"/>
    </source>
</evidence>
<reference evidence="8" key="1">
    <citation type="journal article" date="2020" name="Nature">
        <title>Giant virus diversity and host interactions through global metagenomics.</title>
        <authorList>
            <person name="Schulz F."/>
            <person name="Roux S."/>
            <person name="Paez-Espino D."/>
            <person name="Jungbluth S."/>
            <person name="Walsh D.A."/>
            <person name="Denef V.J."/>
            <person name="McMahon K.D."/>
            <person name="Konstantinidis K.T."/>
            <person name="Eloe-Fadrosh E.A."/>
            <person name="Kyrpides N.C."/>
            <person name="Woyke T."/>
        </authorList>
    </citation>
    <scope>NUCLEOTIDE SEQUENCE</scope>
    <source>
        <strain evidence="8">GVMAG-S-1016704-142</strain>
    </source>
</reference>
<dbReference type="EC" id="1.8.3.2" evidence="2"/>
<evidence type="ECO:0000313" key="8">
    <source>
        <dbReference type="EMBL" id="QHU33875.1"/>
    </source>
</evidence>
<feature type="domain" description="ERV/ALR sulfhydryl oxidase" evidence="7">
    <location>
        <begin position="15"/>
        <end position="120"/>
    </location>
</feature>
<organism evidence="8">
    <name type="scientific">viral metagenome</name>
    <dbReference type="NCBI Taxonomy" id="1070528"/>
    <lineage>
        <taxon>unclassified sequences</taxon>
        <taxon>metagenomes</taxon>
        <taxon>organismal metagenomes</taxon>
    </lineage>
</organism>
<dbReference type="GO" id="GO:0016971">
    <property type="term" value="F:flavin-dependent sulfhydryl oxidase activity"/>
    <property type="evidence" value="ECO:0007669"/>
    <property type="project" value="InterPro"/>
</dbReference>
<dbReference type="InterPro" id="IPR039799">
    <property type="entry name" value="ALR/ERV"/>
</dbReference>
<dbReference type="PANTHER" id="PTHR12645">
    <property type="entry name" value="ALR/ERV"/>
    <property type="match status" value="1"/>
</dbReference>
<sequence length="135" mass="15828">METQYIINGTTSSKQKSDKTLWGQLLWFSLHNGALNYPVLPTDRDMKDMVGFIRALPLMIPCDECKNHADRFINQLTEDQLLNASRTPESLFHFFWLFHNDVNQRLNKPTITLKKAYDIYMNDPISAVRNCMLFR</sequence>
<keyword evidence="5" id="KW-0560">Oxidoreductase</keyword>
<dbReference type="Gene3D" id="1.20.120.310">
    <property type="entry name" value="ERV/ALR sulfhydryl oxidase domain"/>
    <property type="match status" value="1"/>
</dbReference>
<dbReference type="AlphaFoldDB" id="A0A6C0LV32"/>
<keyword evidence="6" id="KW-1015">Disulfide bond</keyword>
<name>A0A6C0LV32_9ZZZZ</name>
<accession>A0A6C0LV32</accession>
<keyword evidence="3" id="KW-0285">Flavoprotein</keyword>
<evidence type="ECO:0000256" key="6">
    <source>
        <dbReference type="ARBA" id="ARBA00023157"/>
    </source>
</evidence>
<dbReference type="PANTHER" id="PTHR12645:SF0">
    <property type="entry name" value="FAD-LINKED SULFHYDRYL OXIDASE ALR"/>
    <property type="match status" value="1"/>
</dbReference>